<name>A0ABU5QUP6_9BACT</name>
<reference evidence="3 4" key="1">
    <citation type="submission" date="2023-12" db="EMBL/GenBank/DDBJ databases">
        <title>Novel species of the genus Arcicella isolated from rivers.</title>
        <authorList>
            <person name="Lu H."/>
        </authorList>
    </citation>
    <scope>NUCLEOTIDE SEQUENCE [LARGE SCALE GENOMIC DNA]</scope>
    <source>
        <strain evidence="3 4">LMG 21963</strain>
    </source>
</reference>
<organism evidence="3 4">
    <name type="scientific">Arcicella aquatica</name>
    <dbReference type="NCBI Taxonomy" id="217141"/>
    <lineage>
        <taxon>Bacteria</taxon>
        <taxon>Pseudomonadati</taxon>
        <taxon>Bacteroidota</taxon>
        <taxon>Cytophagia</taxon>
        <taxon>Cytophagales</taxon>
        <taxon>Flectobacillaceae</taxon>
        <taxon>Arcicella</taxon>
    </lineage>
</organism>
<feature type="domain" description="Phosphodiester glycosidase" evidence="2">
    <location>
        <begin position="232"/>
        <end position="384"/>
    </location>
</feature>
<dbReference type="Pfam" id="PF09992">
    <property type="entry name" value="NAGPA"/>
    <property type="match status" value="1"/>
</dbReference>
<keyword evidence="3" id="KW-0326">Glycosidase</keyword>
<dbReference type="RefSeq" id="WP_323253665.1">
    <property type="nucleotide sequence ID" value="NZ_JAYFUL010000069.1"/>
</dbReference>
<comment type="caution">
    <text evidence="3">The sequence shown here is derived from an EMBL/GenBank/DDBJ whole genome shotgun (WGS) entry which is preliminary data.</text>
</comment>
<keyword evidence="3" id="KW-0378">Hydrolase</keyword>
<dbReference type="InterPro" id="IPR018711">
    <property type="entry name" value="NAGPA"/>
</dbReference>
<evidence type="ECO:0000313" key="4">
    <source>
        <dbReference type="Proteomes" id="UP001304671"/>
    </source>
</evidence>
<gene>
    <name evidence="3" type="ORF">VB264_23655</name>
</gene>
<accession>A0ABU5QUP6</accession>
<dbReference type="EMBL" id="JAYFUL010000069">
    <property type="protein sequence ID" value="MEA5260816.1"/>
    <property type="molecule type" value="Genomic_DNA"/>
</dbReference>
<keyword evidence="4" id="KW-1185">Reference proteome</keyword>
<proteinExistence type="predicted"/>
<evidence type="ECO:0000259" key="2">
    <source>
        <dbReference type="Pfam" id="PF09992"/>
    </source>
</evidence>
<dbReference type="GO" id="GO:0016798">
    <property type="term" value="F:hydrolase activity, acting on glycosyl bonds"/>
    <property type="evidence" value="ECO:0007669"/>
    <property type="project" value="UniProtKB-KW"/>
</dbReference>
<protein>
    <submittedName>
        <fullName evidence="3">Phosphodiester glycosidase family protein</fullName>
    </submittedName>
</protein>
<feature type="compositionally biased region" description="Polar residues" evidence="1">
    <location>
        <begin position="147"/>
        <end position="168"/>
    </location>
</feature>
<feature type="region of interest" description="Disordered" evidence="1">
    <location>
        <begin position="147"/>
        <end position="176"/>
    </location>
</feature>
<sequence length="409" mass="47319">MTKIIFICILGFSISFFSKKQSTNLFSLNQDKSIEFKKDTIGYYRNQYKLFRSSQKDLQSSFSSLKKNKNIDTDDSKIFYEIHNQLEDFDSALKKFEDSINQLVENYNINDPLEETKSHLNYINSLNKKIANNINRLNESISQKHLNSQTVNESTQNSKNKINDYNNENPEKRVKNGFGQSTYNKVDYNFFVVDFAEKEKILSFFLTNKQGNIYGNINNLKNDLKREGKRLLFATNAGMYMRDGYPQGLFVTNGNEITEVDLKRELRGEFLNFYIQPNGIFYISDKNSPIVCTTDEYIKLKCKVNFATQSGPMLISHGVINENFNKESRNVNVRNGVGLLEDGRIIFIISNEPITFYDFSLIFKEKFKCKNALYLDGAISKMYVQDKTSDDELYGNLGPLIGLVIKEKK</sequence>
<evidence type="ECO:0000313" key="3">
    <source>
        <dbReference type="EMBL" id="MEA5260816.1"/>
    </source>
</evidence>
<evidence type="ECO:0000256" key="1">
    <source>
        <dbReference type="SAM" id="MobiDB-lite"/>
    </source>
</evidence>
<dbReference type="Proteomes" id="UP001304671">
    <property type="component" value="Unassembled WGS sequence"/>
</dbReference>